<dbReference type="AlphaFoldDB" id="A0A914W7A0"/>
<reference evidence="3" key="1">
    <citation type="submission" date="2022-11" db="UniProtKB">
        <authorList>
            <consortium name="WormBaseParasite"/>
        </authorList>
    </citation>
    <scope>IDENTIFICATION</scope>
</reference>
<dbReference type="WBParaSite" id="PSAMB.scaffold316size57145.g4536.t1">
    <property type="protein sequence ID" value="PSAMB.scaffold316size57145.g4536.t1"/>
    <property type="gene ID" value="PSAMB.scaffold316size57145.g4536"/>
</dbReference>
<name>A0A914W7A0_9BILA</name>
<keyword evidence="2" id="KW-1185">Reference proteome</keyword>
<dbReference type="InterPro" id="IPR057603">
    <property type="entry name" value="Periphilin-1_C"/>
</dbReference>
<proteinExistence type="predicted"/>
<dbReference type="Pfam" id="PF25234">
    <property type="entry name" value="Periphilin_C"/>
    <property type="match status" value="1"/>
</dbReference>
<evidence type="ECO:0000259" key="1">
    <source>
        <dbReference type="Pfam" id="PF25234"/>
    </source>
</evidence>
<sequence length="127" mass="14139">MKNIQNTIISDIESEVEEIKKSAPPVKKESGLKLSAVTKQGLVEAQRKQKTAKLSPAQMQMVNAKQKDMDMSYELYCDTFASVLKILTDNDAELATLTEPAKNGVLADHKQQLSEELDEFIELLGQN</sequence>
<feature type="domain" description="Periphilin-1 C-terminal" evidence="1">
    <location>
        <begin position="50"/>
        <end position="123"/>
    </location>
</feature>
<evidence type="ECO:0000313" key="3">
    <source>
        <dbReference type="WBParaSite" id="PSAMB.scaffold316size57145.g4536.t1"/>
    </source>
</evidence>
<dbReference type="Proteomes" id="UP000887566">
    <property type="component" value="Unplaced"/>
</dbReference>
<accession>A0A914W7A0</accession>
<evidence type="ECO:0000313" key="2">
    <source>
        <dbReference type="Proteomes" id="UP000887566"/>
    </source>
</evidence>
<organism evidence="2 3">
    <name type="scientific">Plectus sambesii</name>
    <dbReference type="NCBI Taxonomy" id="2011161"/>
    <lineage>
        <taxon>Eukaryota</taxon>
        <taxon>Metazoa</taxon>
        <taxon>Ecdysozoa</taxon>
        <taxon>Nematoda</taxon>
        <taxon>Chromadorea</taxon>
        <taxon>Plectida</taxon>
        <taxon>Plectina</taxon>
        <taxon>Plectoidea</taxon>
        <taxon>Plectidae</taxon>
        <taxon>Plectus</taxon>
    </lineage>
</organism>
<protein>
    <recommendedName>
        <fullName evidence="1">Periphilin-1 C-terminal domain-containing protein</fullName>
    </recommendedName>
</protein>